<name>A0A059G6Y4_9PROT</name>
<feature type="transmembrane region" description="Helical" evidence="1">
    <location>
        <begin position="89"/>
        <end position="108"/>
    </location>
</feature>
<comment type="caution">
    <text evidence="2">The sequence shown here is derived from an EMBL/GenBank/DDBJ whole genome shotgun (WGS) entry which is preliminary data.</text>
</comment>
<dbReference type="EMBL" id="ARYL01000016">
    <property type="protein sequence ID" value="KDA02238.1"/>
    <property type="molecule type" value="Genomic_DNA"/>
</dbReference>
<feature type="transmembrane region" description="Helical" evidence="1">
    <location>
        <begin position="120"/>
        <end position="138"/>
    </location>
</feature>
<reference evidence="2 3" key="1">
    <citation type="journal article" date="2014" name="Antonie Van Leeuwenhoek">
        <title>Hyphomonas beringensis sp. nov. and Hyphomonas chukchiensis sp. nov., isolated from surface seawater of the Bering Sea and Chukchi Sea.</title>
        <authorList>
            <person name="Li C."/>
            <person name="Lai Q."/>
            <person name="Li G."/>
            <person name="Dong C."/>
            <person name="Wang J."/>
            <person name="Liao Y."/>
            <person name="Shao Z."/>
        </authorList>
    </citation>
    <scope>NUCLEOTIDE SEQUENCE [LARGE SCALE GENOMIC DNA]</scope>
    <source>
        <strain evidence="2 3">SCH89</strain>
    </source>
</reference>
<sequence>MSEYKEPASVKTPWHLWLVGGLSVFWNGFGCVDYIMTATRNAAYLKPYPQEMLDYWLNMPTWMWAAWAVGVFGGLFGSLALLLRRKVAFPFFAASFVTSSISMSFGFLDKNAPRMEGANIMSGIILLIAFLLALYAWWMSRRDVLR</sequence>
<keyword evidence="3" id="KW-1185">Reference proteome</keyword>
<organism evidence="2 3">
    <name type="scientific">Hyphomonas oceanitis SCH89</name>
    <dbReference type="NCBI Taxonomy" id="1280953"/>
    <lineage>
        <taxon>Bacteria</taxon>
        <taxon>Pseudomonadati</taxon>
        <taxon>Pseudomonadota</taxon>
        <taxon>Alphaproteobacteria</taxon>
        <taxon>Hyphomonadales</taxon>
        <taxon>Hyphomonadaceae</taxon>
        <taxon>Hyphomonas</taxon>
    </lineage>
</organism>
<feature type="transmembrane region" description="Helical" evidence="1">
    <location>
        <begin position="62"/>
        <end position="82"/>
    </location>
</feature>
<accession>A0A059G6Y4</accession>
<keyword evidence="1" id="KW-1133">Transmembrane helix</keyword>
<dbReference type="PATRIC" id="fig|1280953.3.peg.2374"/>
<dbReference type="RefSeq" id="WP_035538732.1">
    <property type="nucleotide sequence ID" value="NZ_ARYL01000016.1"/>
</dbReference>
<dbReference type="AlphaFoldDB" id="A0A059G6Y4"/>
<proteinExistence type="predicted"/>
<evidence type="ECO:0000313" key="2">
    <source>
        <dbReference type="EMBL" id="KDA02238.1"/>
    </source>
</evidence>
<keyword evidence="1" id="KW-0812">Transmembrane</keyword>
<protein>
    <submittedName>
        <fullName evidence="2">Uncharacterized protein</fullName>
    </submittedName>
</protein>
<evidence type="ECO:0000256" key="1">
    <source>
        <dbReference type="SAM" id="Phobius"/>
    </source>
</evidence>
<dbReference type="Proteomes" id="UP000024942">
    <property type="component" value="Unassembled WGS sequence"/>
</dbReference>
<gene>
    <name evidence="2" type="ORF">HOC_11763</name>
</gene>
<dbReference type="STRING" id="1280953.HOC_11763"/>
<dbReference type="OrthoDB" id="5801787at2"/>
<dbReference type="eggNOG" id="ENOG50336M6">
    <property type="taxonomic scope" value="Bacteria"/>
</dbReference>
<keyword evidence="1" id="KW-0472">Membrane</keyword>
<evidence type="ECO:0000313" key="3">
    <source>
        <dbReference type="Proteomes" id="UP000024942"/>
    </source>
</evidence>